<gene>
    <name evidence="1" type="ORF">Fot_48433</name>
</gene>
<organism evidence="1 2">
    <name type="scientific">Forsythia ovata</name>
    <dbReference type="NCBI Taxonomy" id="205694"/>
    <lineage>
        <taxon>Eukaryota</taxon>
        <taxon>Viridiplantae</taxon>
        <taxon>Streptophyta</taxon>
        <taxon>Embryophyta</taxon>
        <taxon>Tracheophyta</taxon>
        <taxon>Spermatophyta</taxon>
        <taxon>Magnoliopsida</taxon>
        <taxon>eudicotyledons</taxon>
        <taxon>Gunneridae</taxon>
        <taxon>Pentapetalae</taxon>
        <taxon>asterids</taxon>
        <taxon>lamiids</taxon>
        <taxon>Lamiales</taxon>
        <taxon>Oleaceae</taxon>
        <taxon>Forsythieae</taxon>
        <taxon>Forsythia</taxon>
    </lineage>
</organism>
<dbReference type="AlphaFoldDB" id="A0ABD1Q908"/>
<keyword evidence="2" id="KW-1185">Reference proteome</keyword>
<dbReference type="GO" id="GO:0016301">
    <property type="term" value="F:kinase activity"/>
    <property type="evidence" value="ECO:0007669"/>
    <property type="project" value="UniProtKB-KW"/>
</dbReference>
<evidence type="ECO:0000313" key="1">
    <source>
        <dbReference type="EMBL" id="KAL2472697.1"/>
    </source>
</evidence>
<keyword evidence="1" id="KW-0418">Kinase</keyword>
<reference evidence="2" key="1">
    <citation type="submission" date="2024-07" db="EMBL/GenBank/DDBJ databases">
        <title>Two chromosome-level genome assemblies of Korean endemic species Abeliophyllum distichum and Forsythia ovata (Oleaceae).</title>
        <authorList>
            <person name="Jang H."/>
        </authorList>
    </citation>
    <scope>NUCLEOTIDE SEQUENCE [LARGE SCALE GENOMIC DNA]</scope>
</reference>
<dbReference type="Proteomes" id="UP001604277">
    <property type="component" value="Unassembled WGS sequence"/>
</dbReference>
<name>A0ABD1Q908_9LAMI</name>
<keyword evidence="1" id="KW-0808">Transferase</keyword>
<evidence type="ECO:0000313" key="2">
    <source>
        <dbReference type="Proteomes" id="UP001604277"/>
    </source>
</evidence>
<dbReference type="EMBL" id="JBFOLJ010000015">
    <property type="protein sequence ID" value="KAL2472697.1"/>
    <property type="molecule type" value="Genomic_DNA"/>
</dbReference>
<sequence>MGLKKSSKCDKTEINIKKIKRDSVNCKVEEVLVSSNFARDKSFRSKLLEEICDGSSIYASSKQSSKDFVPKNLKLISHKSLDISPSDHLPICIANFTIPVSEEVISVELVACNFCAKELILSRCKKEQILHGQRQIFAEVNAHKDVLVI</sequence>
<comment type="caution">
    <text evidence="1">The sequence shown here is derived from an EMBL/GenBank/DDBJ whole genome shotgun (WGS) entry which is preliminary data.</text>
</comment>
<accession>A0ABD1Q908</accession>
<proteinExistence type="predicted"/>
<protein>
    <submittedName>
        <fullName evidence="1">Membrane-associated kinase regulator 2</fullName>
    </submittedName>
</protein>